<feature type="domain" description="Endonuclease/exonuclease/phosphatase" evidence="1">
    <location>
        <begin position="98"/>
        <end position="213"/>
    </location>
</feature>
<keyword evidence="3" id="KW-1185">Reference proteome</keyword>
<dbReference type="InterPro" id="IPR036691">
    <property type="entry name" value="Endo/exonu/phosph_ase_sf"/>
</dbReference>
<dbReference type="InterPro" id="IPR005135">
    <property type="entry name" value="Endo/exonuclease/phosphatase"/>
</dbReference>
<reference evidence="2 3" key="1">
    <citation type="submission" date="2015-09" db="EMBL/GenBank/DDBJ databases">
        <title>Trachymyrmex zeteki WGS genome.</title>
        <authorList>
            <person name="Nygaard S."/>
            <person name="Hu H."/>
            <person name="Boomsma J."/>
            <person name="Zhang G."/>
        </authorList>
    </citation>
    <scope>NUCLEOTIDE SEQUENCE [LARGE SCALE GENOMIC DNA]</scope>
    <source>
        <strain evidence="2">Tzet28-1</strain>
        <tissue evidence="2">Whole body</tissue>
    </source>
</reference>
<accession>A0A151XJQ9</accession>
<proteinExistence type="predicted"/>
<dbReference type="SUPFAM" id="SSF56219">
    <property type="entry name" value="DNase I-like"/>
    <property type="match status" value="1"/>
</dbReference>
<evidence type="ECO:0000313" key="3">
    <source>
        <dbReference type="Proteomes" id="UP000075809"/>
    </source>
</evidence>
<dbReference type="STRING" id="64791.A0A151XJQ9"/>
<evidence type="ECO:0000313" key="2">
    <source>
        <dbReference type="EMBL" id="KYQ60571.1"/>
    </source>
</evidence>
<gene>
    <name evidence="2" type="ORF">ALC60_00371</name>
</gene>
<protein>
    <submittedName>
        <fullName evidence="2">RNA-directed DNA polymerase from mobile element jockey</fullName>
    </submittedName>
</protein>
<name>A0A151XJQ9_9HYME</name>
<keyword evidence="2" id="KW-0548">Nucleotidyltransferase</keyword>
<dbReference type="EMBL" id="KQ982061">
    <property type="protein sequence ID" value="KYQ60571.1"/>
    <property type="molecule type" value="Genomic_DNA"/>
</dbReference>
<keyword evidence="2" id="KW-0808">Transferase</keyword>
<sequence>IKILLWNCRGYRNKKQELSRNVSGYDIVVLMETKCPHNDGIYISGYRTYQLPSRGLSGGLAIVVRKDIDFSIISGFQGLDGNFDVLGIRTINLSINFNVISVYRRPGGSLRVNDFRPLFDFDPGGCESIFLGDYNAHNTLWNCRYTDTIGDSLQEAMERRDFMCVNMDTCSRIGTIGERDSNLDLLFCSVNVLDTIEYNQLEDSWDSDHFPIVFKFETSRDI</sequence>
<evidence type="ECO:0000259" key="1">
    <source>
        <dbReference type="Pfam" id="PF14529"/>
    </source>
</evidence>
<keyword evidence="2" id="KW-0695">RNA-directed DNA polymerase</keyword>
<dbReference type="GO" id="GO:0003964">
    <property type="term" value="F:RNA-directed DNA polymerase activity"/>
    <property type="evidence" value="ECO:0007669"/>
    <property type="project" value="UniProtKB-KW"/>
</dbReference>
<dbReference type="Proteomes" id="UP000075809">
    <property type="component" value="Unassembled WGS sequence"/>
</dbReference>
<dbReference type="Gene3D" id="3.60.10.10">
    <property type="entry name" value="Endonuclease/exonuclease/phosphatase"/>
    <property type="match status" value="1"/>
</dbReference>
<dbReference type="AlphaFoldDB" id="A0A151XJQ9"/>
<dbReference type="Pfam" id="PF14529">
    <property type="entry name" value="Exo_endo_phos_2"/>
    <property type="match status" value="1"/>
</dbReference>
<feature type="non-terminal residue" evidence="2">
    <location>
        <position position="1"/>
    </location>
</feature>
<organism evidence="2 3">
    <name type="scientific">Mycetomoellerius zeteki</name>
    <dbReference type="NCBI Taxonomy" id="64791"/>
    <lineage>
        <taxon>Eukaryota</taxon>
        <taxon>Metazoa</taxon>
        <taxon>Ecdysozoa</taxon>
        <taxon>Arthropoda</taxon>
        <taxon>Hexapoda</taxon>
        <taxon>Insecta</taxon>
        <taxon>Pterygota</taxon>
        <taxon>Neoptera</taxon>
        <taxon>Endopterygota</taxon>
        <taxon>Hymenoptera</taxon>
        <taxon>Apocrita</taxon>
        <taxon>Aculeata</taxon>
        <taxon>Formicoidea</taxon>
        <taxon>Formicidae</taxon>
        <taxon>Myrmicinae</taxon>
        <taxon>Mycetomoellerius</taxon>
    </lineage>
</organism>